<evidence type="ECO:0000256" key="4">
    <source>
        <dbReference type="ARBA" id="ARBA00022692"/>
    </source>
</evidence>
<gene>
    <name evidence="12" type="ORF">R83534S58_LOCUS541</name>
</gene>
<dbReference type="InterPro" id="IPR039426">
    <property type="entry name" value="TonB-dep_rcpt-like"/>
</dbReference>
<keyword evidence="7 8" id="KW-0998">Cell outer membrane</keyword>
<keyword evidence="4 8" id="KW-0812">Transmembrane</keyword>
<evidence type="ECO:0000256" key="9">
    <source>
        <dbReference type="RuleBase" id="RU003357"/>
    </source>
</evidence>
<name>A0ABM9HKJ0_9PROT</name>
<comment type="caution">
    <text evidence="12">The sequence shown here is derived from an EMBL/GenBank/DDBJ whole genome shotgun (WGS) entry which is preliminary data.</text>
</comment>
<protein>
    <submittedName>
        <fullName evidence="12">Fe transport (CirA) (PDB:1BY3)</fullName>
    </submittedName>
</protein>
<dbReference type="Pfam" id="PF07715">
    <property type="entry name" value="Plug"/>
    <property type="match status" value="1"/>
</dbReference>
<dbReference type="Proteomes" id="UP001154272">
    <property type="component" value="Unassembled WGS sequence"/>
</dbReference>
<feature type="domain" description="TonB-dependent receptor-like beta-barrel" evidence="10">
    <location>
        <begin position="284"/>
        <end position="748"/>
    </location>
</feature>
<comment type="subcellular location">
    <subcellularLocation>
        <location evidence="1 8">Cell outer membrane</location>
        <topology evidence="1 8">Multi-pass membrane protein</topology>
    </subcellularLocation>
</comment>
<evidence type="ECO:0000259" key="10">
    <source>
        <dbReference type="Pfam" id="PF00593"/>
    </source>
</evidence>
<keyword evidence="13" id="KW-1185">Reference proteome</keyword>
<organism evidence="12 13">
    <name type="scientific">Commensalibacter papalotli</name>
    <name type="common">ex Botero et al. 2024</name>
    <dbReference type="NCBI Taxonomy" id="2972766"/>
    <lineage>
        <taxon>Bacteria</taxon>
        <taxon>Pseudomonadati</taxon>
        <taxon>Pseudomonadota</taxon>
        <taxon>Alphaproteobacteria</taxon>
        <taxon>Acetobacterales</taxon>
        <taxon>Acetobacteraceae</taxon>
    </lineage>
</organism>
<evidence type="ECO:0000256" key="7">
    <source>
        <dbReference type="ARBA" id="ARBA00023237"/>
    </source>
</evidence>
<keyword evidence="6 8" id="KW-0472">Membrane</keyword>
<evidence type="ECO:0000313" key="12">
    <source>
        <dbReference type="EMBL" id="CAI3931136.1"/>
    </source>
</evidence>
<reference evidence="12" key="1">
    <citation type="submission" date="2022-10" db="EMBL/GenBank/DDBJ databases">
        <authorList>
            <person name="Botero Cardona J."/>
        </authorList>
    </citation>
    <scope>NUCLEOTIDE SEQUENCE</scope>
    <source>
        <strain evidence="12">R-83534</strain>
    </source>
</reference>
<accession>A0ABM9HKJ0</accession>
<evidence type="ECO:0000256" key="1">
    <source>
        <dbReference type="ARBA" id="ARBA00004571"/>
    </source>
</evidence>
<dbReference type="InterPro" id="IPR000531">
    <property type="entry name" value="Beta-barrel_TonB"/>
</dbReference>
<dbReference type="EMBL" id="CAMXCH010000001">
    <property type="protein sequence ID" value="CAI3931136.1"/>
    <property type="molecule type" value="Genomic_DNA"/>
</dbReference>
<evidence type="ECO:0000259" key="11">
    <source>
        <dbReference type="Pfam" id="PF07715"/>
    </source>
</evidence>
<dbReference type="InterPro" id="IPR037066">
    <property type="entry name" value="Plug_dom_sf"/>
</dbReference>
<proteinExistence type="inferred from homology"/>
<evidence type="ECO:0000313" key="13">
    <source>
        <dbReference type="Proteomes" id="UP001154272"/>
    </source>
</evidence>
<dbReference type="SUPFAM" id="SSF56935">
    <property type="entry name" value="Porins"/>
    <property type="match status" value="1"/>
</dbReference>
<feature type="domain" description="TonB-dependent receptor plug" evidence="11">
    <location>
        <begin position="80"/>
        <end position="179"/>
    </location>
</feature>
<dbReference type="Gene3D" id="2.40.170.20">
    <property type="entry name" value="TonB-dependent receptor, beta-barrel domain"/>
    <property type="match status" value="1"/>
</dbReference>
<sequence length="799" mass="88869">MPAKGEEKMTFKVSLLLRVSFTITIFCSLIDKGLSIESTSVEQTENDGEHITVTGKIPRYHTAYGFAGDQAGGGLMKPETANKAVSNISQNFIQMQAPTSNVFNLLSMLPGANVSNSDPYGISSQNDITVRGMTGNSIGYVMEGMPLNDASDGFGYLNQFVDSENLQNISLAQGSPDLDSPVYNAAGGVVNLKLRDPADKFGGMTELSYGSHNTKRAFMRIDTGEIGKTGIKGFISYSYTGASNWRGPGYDHRNHIDFKFIKEWGNDNHISLLGDWNHALTSSYYTPTKSEWITEGAGNGNNYSGTWYKDRLENTNYWKLYQQTFQQVYVAAPSQFTLMDKLQFKVTPYFQYGYGNSPYGTILNENGLWQGNQPVDGKVTIPGAVDGSALAMGGWFQRTYRSGFTPTLTYTLKHHQLLLGYWYDYVDDVVTQPFTAVSSNGRPWDLWSGSKNNIHLPDGQQLAAENDHTITQTNAIFLGDHMNFMDNKLFIDAGFKQVLLNRTGWNQLPGPQYRTGQNVSKPLPRIGMRYQFTKEHQIFTSVNTNFAVPHKSKLFDTYDPNSGDLAQSGTNKLKTEYSIEEELGYRYNGPRFLGSITFFNYNYTNRIISTILRQNGAWIGSSINAGGQTSRGVDAEIGLKPWHHFSPYVSGEYLYTRMDNDLRSYGDLLPTKGKQAVRSPPWQFAVGLTYDNGHFFANGDVKMVGKQYATFMNDESMGSFATGNLAFGYRFDSYGFMQHPQIRMNFINITDQKYLSGVSSPTGNAHTTTGKYGTSIPGSSPYYNIGGGFATMLTMTTAF</sequence>
<keyword evidence="2 8" id="KW-0813">Transport</keyword>
<keyword evidence="5 9" id="KW-0798">TonB box</keyword>
<keyword evidence="3 8" id="KW-1134">Transmembrane beta strand</keyword>
<comment type="similarity">
    <text evidence="8 9">Belongs to the TonB-dependent receptor family.</text>
</comment>
<evidence type="ECO:0000256" key="5">
    <source>
        <dbReference type="ARBA" id="ARBA00023077"/>
    </source>
</evidence>
<evidence type="ECO:0000256" key="2">
    <source>
        <dbReference type="ARBA" id="ARBA00022448"/>
    </source>
</evidence>
<dbReference type="InterPro" id="IPR036942">
    <property type="entry name" value="Beta-barrel_TonB_sf"/>
</dbReference>
<evidence type="ECO:0000256" key="6">
    <source>
        <dbReference type="ARBA" id="ARBA00023136"/>
    </source>
</evidence>
<dbReference type="PROSITE" id="PS52016">
    <property type="entry name" value="TONB_DEPENDENT_REC_3"/>
    <property type="match status" value="1"/>
</dbReference>
<evidence type="ECO:0000256" key="3">
    <source>
        <dbReference type="ARBA" id="ARBA00022452"/>
    </source>
</evidence>
<evidence type="ECO:0000256" key="8">
    <source>
        <dbReference type="PROSITE-ProRule" id="PRU01360"/>
    </source>
</evidence>
<dbReference type="Pfam" id="PF00593">
    <property type="entry name" value="TonB_dep_Rec_b-barrel"/>
    <property type="match status" value="1"/>
</dbReference>
<dbReference type="InterPro" id="IPR012910">
    <property type="entry name" value="Plug_dom"/>
</dbReference>
<dbReference type="Gene3D" id="2.170.130.10">
    <property type="entry name" value="TonB-dependent receptor, plug domain"/>
    <property type="match status" value="1"/>
</dbReference>